<dbReference type="CDD" id="cd04433">
    <property type="entry name" value="AFD_class_I"/>
    <property type="match status" value="1"/>
</dbReference>
<dbReference type="EMBL" id="JAACJS010000002">
    <property type="protein sequence ID" value="NCI49040.1"/>
    <property type="molecule type" value="Genomic_DNA"/>
</dbReference>
<dbReference type="Gene3D" id="3.30.300.30">
    <property type="match status" value="1"/>
</dbReference>
<feature type="domain" description="AMP-dependent synthetase/ligase" evidence="2">
    <location>
        <begin position="16"/>
        <end position="284"/>
    </location>
</feature>
<dbReference type="InterPro" id="IPR020845">
    <property type="entry name" value="AMP-binding_CS"/>
</dbReference>
<evidence type="ECO:0000313" key="5">
    <source>
        <dbReference type="Proteomes" id="UP000753802"/>
    </source>
</evidence>
<dbReference type="Pfam" id="PF00501">
    <property type="entry name" value="AMP-binding"/>
    <property type="match status" value="1"/>
</dbReference>
<accession>A0ABW9ZVF6</accession>
<dbReference type="Pfam" id="PF13193">
    <property type="entry name" value="AMP-binding_C"/>
    <property type="match status" value="1"/>
</dbReference>
<keyword evidence="5" id="KW-1185">Reference proteome</keyword>
<organism evidence="4 5">
    <name type="scientific">Sediminibacterium roseum</name>
    <dbReference type="NCBI Taxonomy" id="1978412"/>
    <lineage>
        <taxon>Bacteria</taxon>
        <taxon>Pseudomonadati</taxon>
        <taxon>Bacteroidota</taxon>
        <taxon>Chitinophagia</taxon>
        <taxon>Chitinophagales</taxon>
        <taxon>Chitinophagaceae</taxon>
        <taxon>Sediminibacterium</taxon>
    </lineage>
</organism>
<dbReference type="Gene3D" id="3.40.50.12780">
    <property type="entry name" value="N-terminal domain of ligase-like"/>
    <property type="match status" value="1"/>
</dbReference>
<comment type="similarity">
    <text evidence="1">Belongs to the ATP-dependent AMP-binding enzyme family.</text>
</comment>
<dbReference type="PANTHER" id="PTHR43201:SF8">
    <property type="entry name" value="ACYL-COA SYNTHETASE FAMILY MEMBER 3"/>
    <property type="match status" value="1"/>
</dbReference>
<protein>
    <submittedName>
        <fullName evidence="4">AMP-binding protein</fullName>
    </submittedName>
</protein>
<reference evidence="4 5" key="1">
    <citation type="submission" date="2020-01" db="EMBL/GenBank/DDBJ databases">
        <title>Genome analysis.</title>
        <authorList>
            <person name="Wu S."/>
            <person name="Wang G."/>
        </authorList>
    </citation>
    <scope>NUCLEOTIDE SEQUENCE [LARGE SCALE GENOMIC DNA]</scope>
    <source>
        <strain evidence="4 5">SYL130</strain>
    </source>
</reference>
<name>A0ABW9ZVF6_9BACT</name>
<gene>
    <name evidence="4" type="ORF">GWC95_03845</name>
</gene>
<evidence type="ECO:0000313" key="4">
    <source>
        <dbReference type="EMBL" id="NCI49040.1"/>
    </source>
</evidence>
<dbReference type="InterPro" id="IPR042099">
    <property type="entry name" value="ANL_N_sf"/>
</dbReference>
<evidence type="ECO:0000256" key="1">
    <source>
        <dbReference type="ARBA" id="ARBA00006432"/>
    </source>
</evidence>
<dbReference type="PROSITE" id="PS00455">
    <property type="entry name" value="AMP_BINDING"/>
    <property type="match status" value="1"/>
</dbReference>
<feature type="domain" description="AMP-binding enzyme C-terminal" evidence="3">
    <location>
        <begin position="368"/>
        <end position="434"/>
    </location>
</feature>
<dbReference type="InterPro" id="IPR045851">
    <property type="entry name" value="AMP-bd_C_sf"/>
</dbReference>
<dbReference type="InterPro" id="IPR025110">
    <property type="entry name" value="AMP-bd_C"/>
</dbReference>
<dbReference type="SUPFAM" id="SSF56801">
    <property type="entry name" value="Acetyl-CoA synthetase-like"/>
    <property type="match status" value="1"/>
</dbReference>
<evidence type="ECO:0000259" key="3">
    <source>
        <dbReference type="Pfam" id="PF13193"/>
    </source>
</evidence>
<dbReference type="PANTHER" id="PTHR43201">
    <property type="entry name" value="ACYL-COA SYNTHETASE"/>
    <property type="match status" value="1"/>
</dbReference>
<proteinExistence type="inferred from homology"/>
<comment type="caution">
    <text evidence="4">The sequence shown here is derived from an EMBL/GenBank/DDBJ whole genome shotgun (WGS) entry which is preliminary data.</text>
</comment>
<evidence type="ECO:0000259" key="2">
    <source>
        <dbReference type="Pfam" id="PF00501"/>
    </source>
</evidence>
<dbReference type="RefSeq" id="WP_161817340.1">
    <property type="nucleotide sequence ID" value="NZ_JAACJS010000002.1"/>
</dbReference>
<dbReference type="Proteomes" id="UP000753802">
    <property type="component" value="Unassembled WGS sequence"/>
</dbReference>
<dbReference type="InterPro" id="IPR000873">
    <property type="entry name" value="AMP-dep_synth/lig_dom"/>
</dbReference>
<sequence>MQEENSISFLLERFDAHQHEESIIWNDKSFSYQWLMERVVFFEEYISQNDIAEGTVVALKGDFTPNSIALFLALVKKNAIVVPLVATVKNEEELVTISGAGAVFTIDQNDECSVVKNGRQATHAFYDIIRDRRHPGLVLFSSGTSGEPKCAVHDFAKLLDKFRTKRTALRTLNFLLFDHWGGLNTMLHILSNGGVVISTKDRSPANICRLIERYKIELLPASPTFLNLLLLSEAYNEFDLGSLKIISYGTEPMLPSTLRRLKELFPNVKLQQTYGLIELGVLRSKSESDESLWVKLGGDGYELRVVDGLLEIKAASAMLGYLNAPSPFTEDGWFKTGDAVEVNGAYFRILGRKSELINVGGEKVYPSEIETVIQEMPNIAEVMVYGEKSPITGMIVVARVRLFEEEDRKDLASRVKKHCRQVLAPYKIPVKIVVDNEVQYGDRLKKTRVS</sequence>